<keyword evidence="2 3" id="KW-0040">ANK repeat</keyword>
<dbReference type="Pfam" id="PF17111">
    <property type="entry name" value="PigL_N"/>
    <property type="match status" value="1"/>
</dbReference>
<dbReference type="AlphaFoldDB" id="A0A8H7AKJ2"/>
<dbReference type="PROSITE" id="PS50297">
    <property type="entry name" value="ANK_REP_REGION"/>
    <property type="match status" value="3"/>
</dbReference>
<evidence type="ECO:0000256" key="1">
    <source>
        <dbReference type="ARBA" id="ARBA00022737"/>
    </source>
</evidence>
<evidence type="ECO:0000256" key="2">
    <source>
        <dbReference type="ARBA" id="ARBA00023043"/>
    </source>
</evidence>
<dbReference type="Gene3D" id="1.25.40.20">
    <property type="entry name" value="Ankyrin repeat-containing domain"/>
    <property type="match status" value="3"/>
</dbReference>
<dbReference type="InterPro" id="IPR031348">
    <property type="entry name" value="PigL_N"/>
</dbReference>
<dbReference type="SUPFAM" id="SSF48403">
    <property type="entry name" value="Ankyrin repeat"/>
    <property type="match status" value="1"/>
</dbReference>
<accession>A0A8H7AKJ2</accession>
<evidence type="ECO:0000256" key="3">
    <source>
        <dbReference type="PROSITE-ProRule" id="PRU00023"/>
    </source>
</evidence>
<protein>
    <recommendedName>
        <fullName evidence="4">Azaphilone pigments biosynthesis cluster protein L N-terminal domain-containing protein</fullName>
    </recommendedName>
</protein>
<dbReference type="InterPro" id="IPR036770">
    <property type="entry name" value="Ankyrin_rpt-contain_sf"/>
</dbReference>
<dbReference type="PANTHER" id="PTHR24198:SF165">
    <property type="entry name" value="ANKYRIN REPEAT-CONTAINING PROTEIN-RELATED"/>
    <property type="match status" value="1"/>
</dbReference>
<reference evidence="5" key="1">
    <citation type="submission" date="2020-02" db="EMBL/GenBank/DDBJ databases">
        <authorList>
            <person name="Palmer J.M."/>
        </authorList>
    </citation>
    <scope>NUCLEOTIDE SEQUENCE</scope>
    <source>
        <strain evidence="5">EPUS1.4</strain>
        <tissue evidence="5">Thallus</tissue>
    </source>
</reference>
<gene>
    <name evidence="5" type="ORF">GJ744_005933</name>
</gene>
<name>A0A8H7AKJ2_9EURO</name>
<dbReference type="Proteomes" id="UP000606974">
    <property type="component" value="Unassembled WGS sequence"/>
</dbReference>
<dbReference type="PANTHER" id="PTHR24198">
    <property type="entry name" value="ANKYRIN REPEAT AND PROTEIN KINASE DOMAIN-CONTAINING PROTEIN"/>
    <property type="match status" value="1"/>
</dbReference>
<keyword evidence="6" id="KW-1185">Reference proteome</keyword>
<sequence>MDPLSITASILTILGAAGQVKKGLERLQSLKSAPQELCALTNEIADLQVVLNNFSECLSQLQTQKSLEEDWVSSVQRPLGRAQNLIKELNVLIETKLTATKCPNEKGMPQVVRLSWTKEKKNLARFQKQLRETRVNLILALMTTNIHISSELRQHLTQIPLIIQGISFTKPSPEALTAAPDDIQLVHRKLDQILTTITNTSHEPSHPISALVPANTLQGEISDSQKANDANGTTKNLDQYTLSITTSSIKAKCDRFCRCQCHTITSYRTPRWMKSFIGILYFGYSGTPLLNRRPCNYSQCRESGRPTTNFTYHFPRWAVSRVLSLTGRLDDLSGLGASWTIRIPRVIRPNAHIWWQISVGSIIQVQNSFAKGLASPFDVNPEGDSLLNFAIEHLRPDMCALLLDVGADKYSRSNAGLCALDQVCQMLLERPQDESHPTVGELKALFYNDSAFDYMNFTILHRIVVDLSSADLSEQLEVNDSIINIPDALGRTPLHWVARRGDLPKVEILLNWAAQPNVMDNQARTPLHEAAYTGTTECVVALLEAGADVKARDVYGRTALHEVLGRWDAQEEMIESLVHFGGDVNAKDNDGRFPLHMSTWIESDGHLQNTIVFLKHGADIDAQDGYEETLAVMAVYNKNAKLLQLLMSHGAKLDLLVGFKRRTILHYAAGYGSSETMEVLTEANIKVVDVDAIDVDGNTASYYFENLRDDMFLGERAPVEEERAAFEALLESVGAGFIREDWDDEGSQYESCNEERLHAGVPENE</sequence>
<dbReference type="Pfam" id="PF12796">
    <property type="entry name" value="Ank_2"/>
    <property type="match status" value="2"/>
</dbReference>
<evidence type="ECO:0000313" key="5">
    <source>
        <dbReference type="EMBL" id="KAF7510833.1"/>
    </source>
</evidence>
<feature type="repeat" description="ANK" evidence="3">
    <location>
        <begin position="489"/>
        <end position="521"/>
    </location>
</feature>
<feature type="repeat" description="ANK" evidence="3">
    <location>
        <begin position="522"/>
        <end position="554"/>
    </location>
</feature>
<dbReference type="OrthoDB" id="341259at2759"/>
<organism evidence="5 6">
    <name type="scientific">Endocarpon pusillum</name>
    <dbReference type="NCBI Taxonomy" id="364733"/>
    <lineage>
        <taxon>Eukaryota</taxon>
        <taxon>Fungi</taxon>
        <taxon>Dikarya</taxon>
        <taxon>Ascomycota</taxon>
        <taxon>Pezizomycotina</taxon>
        <taxon>Eurotiomycetes</taxon>
        <taxon>Chaetothyriomycetidae</taxon>
        <taxon>Verrucariales</taxon>
        <taxon>Verrucariaceae</taxon>
        <taxon>Endocarpon</taxon>
    </lineage>
</organism>
<dbReference type="InterPro" id="IPR002110">
    <property type="entry name" value="Ankyrin_rpt"/>
</dbReference>
<dbReference type="Pfam" id="PF00023">
    <property type="entry name" value="Ank"/>
    <property type="match status" value="1"/>
</dbReference>
<feature type="domain" description="Azaphilone pigments biosynthesis cluster protein L N-terminal" evidence="4">
    <location>
        <begin position="1"/>
        <end position="164"/>
    </location>
</feature>
<evidence type="ECO:0000259" key="4">
    <source>
        <dbReference type="Pfam" id="PF17111"/>
    </source>
</evidence>
<evidence type="ECO:0000313" key="6">
    <source>
        <dbReference type="Proteomes" id="UP000606974"/>
    </source>
</evidence>
<comment type="caution">
    <text evidence="5">The sequence shown here is derived from an EMBL/GenBank/DDBJ whole genome shotgun (WGS) entry which is preliminary data.</text>
</comment>
<dbReference type="EMBL" id="JAACFV010000026">
    <property type="protein sequence ID" value="KAF7510833.1"/>
    <property type="molecule type" value="Genomic_DNA"/>
</dbReference>
<proteinExistence type="predicted"/>
<dbReference type="SMART" id="SM00248">
    <property type="entry name" value="ANK"/>
    <property type="match status" value="7"/>
</dbReference>
<dbReference type="PROSITE" id="PS50088">
    <property type="entry name" value="ANK_REPEAT"/>
    <property type="match status" value="3"/>
</dbReference>
<feature type="repeat" description="ANK" evidence="3">
    <location>
        <begin position="555"/>
        <end position="589"/>
    </location>
</feature>
<keyword evidence="1" id="KW-0677">Repeat</keyword>